<dbReference type="EMBL" id="JANX01000064">
    <property type="protein sequence ID" value="KGM34845.1"/>
    <property type="molecule type" value="Genomic_DNA"/>
</dbReference>
<dbReference type="InterPro" id="IPR037914">
    <property type="entry name" value="SpoVT-AbrB_sf"/>
</dbReference>
<keyword evidence="1" id="KW-0238">DNA-binding</keyword>
<evidence type="ECO:0000259" key="2">
    <source>
        <dbReference type="PROSITE" id="PS51740"/>
    </source>
</evidence>
<reference evidence="3 4" key="1">
    <citation type="submission" date="2014-01" db="EMBL/GenBank/DDBJ databases">
        <title>Genome sequence determination for a cystic fibrosis isolate, Inquilinus limosus.</title>
        <authorList>
            <person name="Pino M."/>
            <person name="Di Conza J."/>
            <person name="Gutkind G."/>
        </authorList>
    </citation>
    <scope>NUCLEOTIDE SEQUENCE [LARGE SCALE GENOMIC DNA]</scope>
    <source>
        <strain evidence="3 4">MP06</strain>
    </source>
</reference>
<protein>
    <submittedName>
        <fullName evidence="3">AbrB family transcriptional regulator</fullName>
    </submittedName>
</protein>
<proteinExistence type="predicted"/>
<dbReference type="GO" id="GO:0003677">
    <property type="term" value="F:DNA binding"/>
    <property type="evidence" value="ECO:0007669"/>
    <property type="project" value="UniProtKB-UniRule"/>
</dbReference>
<dbReference type="RefSeq" id="WP_034833965.1">
    <property type="nucleotide sequence ID" value="NZ_JANX01000064.1"/>
</dbReference>
<feature type="domain" description="SpoVT-AbrB" evidence="2">
    <location>
        <begin position="1"/>
        <end position="44"/>
    </location>
</feature>
<comment type="caution">
    <text evidence="3">The sequence shown here is derived from an EMBL/GenBank/DDBJ whole genome shotgun (WGS) entry which is preliminary data.</text>
</comment>
<dbReference type="Gene3D" id="2.10.260.10">
    <property type="match status" value="1"/>
</dbReference>
<accession>A0A0A0DA29</accession>
<dbReference type="SUPFAM" id="SSF89447">
    <property type="entry name" value="AbrB/MazE/MraZ-like"/>
    <property type="match status" value="1"/>
</dbReference>
<organism evidence="3 4">
    <name type="scientific">Inquilinus limosus MP06</name>
    <dbReference type="NCBI Taxonomy" id="1398085"/>
    <lineage>
        <taxon>Bacteria</taxon>
        <taxon>Pseudomonadati</taxon>
        <taxon>Pseudomonadota</taxon>
        <taxon>Alphaproteobacteria</taxon>
        <taxon>Rhodospirillales</taxon>
        <taxon>Rhodospirillaceae</taxon>
        <taxon>Inquilinus</taxon>
    </lineage>
</organism>
<sequence length="77" mass="8587">MRITSKGQVTIPAEIRERAGLLPHTEVEFEFDGKVVRIMRAKPRKGGSRGSRLISHLRGRGDVAISTDEIMALTRDD</sequence>
<dbReference type="Pfam" id="PF04014">
    <property type="entry name" value="MazE_antitoxin"/>
    <property type="match status" value="1"/>
</dbReference>
<dbReference type="AlphaFoldDB" id="A0A0A0DA29"/>
<dbReference type="SMART" id="SM00966">
    <property type="entry name" value="SpoVT_AbrB"/>
    <property type="match status" value="1"/>
</dbReference>
<evidence type="ECO:0000313" key="3">
    <source>
        <dbReference type="EMBL" id="KGM34845.1"/>
    </source>
</evidence>
<dbReference type="NCBIfam" id="TIGR01439">
    <property type="entry name" value="lp_hng_hel_AbrB"/>
    <property type="match status" value="1"/>
</dbReference>
<dbReference type="InterPro" id="IPR007159">
    <property type="entry name" value="SpoVT-AbrB_dom"/>
</dbReference>
<evidence type="ECO:0000313" key="4">
    <source>
        <dbReference type="Proteomes" id="UP000029995"/>
    </source>
</evidence>
<dbReference type="OrthoDB" id="9809003at2"/>
<gene>
    <name evidence="3" type="ORF">P409_07860</name>
</gene>
<name>A0A0A0DA29_9PROT</name>
<dbReference type="Proteomes" id="UP000029995">
    <property type="component" value="Unassembled WGS sequence"/>
</dbReference>
<evidence type="ECO:0000256" key="1">
    <source>
        <dbReference type="PROSITE-ProRule" id="PRU01076"/>
    </source>
</evidence>
<dbReference type="PROSITE" id="PS51740">
    <property type="entry name" value="SPOVT_ABRB"/>
    <property type="match status" value="1"/>
</dbReference>